<reference evidence="11" key="1">
    <citation type="submission" date="2019-02" db="EMBL/GenBank/DDBJ databases">
        <authorList>
            <person name="Gruber-Vodicka R. H."/>
            <person name="Seah K. B. B."/>
        </authorList>
    </citation>
    <scope>NUCLEOTIDE SEQUENCE</scope>
    <source>
        <strain evidence="11">BECK_S313</strain>
    </source>
</reference>
<feature type="region of interest" description="Disordered" evidence="8">
    <location>
        <begin position="1098"/>
        <end position="1143"/>
    </location>
</feature>
<dbReference type="GO" id="GO:0005737">
    <property type="term" value="C:cytoplasm"/>
    <property type="evidence" value="ECO:0007669"/>
    <property type="project" value="UniProtKB-SubCell"/>
</dbReference>
<dbReference type="CDD" id="cd19531">
    <property type="entry name" value="LCL_NRPS-like"/>
    <property type="match status" value="1"/>
</dbReference>
<evidence type="ECO:0000256" key="5">
    <source>
        <dbReference type="ARBA" id="ARBA00022679"/>
    </source>
</evidence>
<dbReference type="Pfam" id="PF02801">
    <property type="entry name" value="Ketoacyl-synt_C"/>
    <property type="match status" value="1"/>
</dbReference>
<keyword evidence="2" id="KW-0596">Phosphopantetheine</keyword>
<dbReference type="SUPFAM" id="SSF52151">
    <property type="entry name" value="FabD/lysophospholipase-like"/>
    <property type="match status" value="1"/>
</dbReference>
<dbReference type="InterPro" id="IPR050091">
    <property type="entry name" value="PKS_NRPS_Biosynth_Enz"/>
</dbReference>
<evidence type="ECO:0000256" key="1">
    <source>
        <dbReference type="ARBA" id="ARBA00004496"/>
    </source>
</evidence>
<evidence type="ECO:0000256" key="2">
    <source>
        <dbReference type="ARBA" id="ARBA00022450"/>
    </source>
</evidence>
<protein>
    <submittedName>
        <fullName evidence="11">Amino acid adenylation domain-containing protein</fullName>
    </submittedName>
</protein>
<evidence type="ECO:0000256" key="6">
    <source>
        <dbReference type="ARBA" id="ARBA00029443"/>
    </source>
</evidence>
<dbReference type="GO" id="GO:0031177">
    <property type="term" value="F:phosphopantetheine binding"/>
    <property type="evidence" value="ECO:0007669"/>
    <property type="project" value="InterPro"/>
</dbReference>
<accession>A0A450VST2</accession>
<dbReference type="Pfam" id="PF00501">
    <property type="entry name" value="AMP-binding"/>
    <property type="match status" value="1"/>
</dbReference>
<dbReference type="NCBIfam" id="TIGR01733">
    <property type="entry name" value="AA-adenyl-dom"/>
    <property type="match status" value="1"/>
</dbReference>
<dbReference type="SUPFAM" id="SSF52777">
    <property type="entry name" value="CoA-dependent acyltransferases"/>
    <property type="match status" value="2"/>
</dbReference>
<organism evidence="11">
    <name type="scientific">Candidatus Kentrum sp. LPFa</name>
    <dbReference type="NCBI Taxonomy" id="2126335"/>
    <lineage>
        <taxon>Bacteria</taxon>
        <taxon>Pseudomonadati</taxon>
        <taxon>Pseudomonadota</taxon>
        <taxon>Gammaproteobacteria</taxon>
        <taxon>Candidatus Kentrum</taxon>
    </lineage>
</organism>
<keyword evidence="4" id="KW-0597">Phosphoprotein</keyword>
<dbReference type="InterPro" id="IPR016035">
    <property type="entry name" value="Acyl_Trfase/lysoPLipase"/>
</dbReference>
<dbReference type="InterPro" id="IPR020806">
    <property type="entry name" value="PKS_PP-bd"/>
</dbReference>
<dbReference type="FunFam" id="3.40.50.980:FF:000001">
    <property type="entry name" value="Non-ribosomal peptide synthetase"/>
    <property type="match status" value="1"/>
</dbReference>
<dbReference type="Gene3D" id="3.30.559.10">
    <property type="entry name" value="Chloramphenicol acetyltransferase-like domain"/>
    <property type="match status" value="1"/>
</dbReference>
<dbReference type="InterPro" id="IPR023213">
    <property type="entry name" value="CAT-like_dom_sf"/>
</dbReference>
<dbReference type="SUPFAM" id="SSF55048">
    <property type="entry name" value="Probable ACP-binding domain of malonyl-CoA ACP transacylase"/>
    <property type="match status" value="1"/>
</dbReference>
<dbReference type="FunFam" id="2.30.38.10:FF:000001">
    <property type="entry name" value="Non-ribosomal peptide synthetase PvdI"/>
    <property type="match status" value="1"/>
</dbReference>
<dbReference type="Pfam" id="PF00698">
    <property type="entry name" value="Acyl_transf_1"/>
    <property type="match status" value="1"/>
</dbReference>
<feature type="domain" description="Carrier" evidence="9">
    <location>
        <begin position="2141"/>
        <end position="2218"/>
    </location>
</feature>
<dbReference type="InterPro" id="IPR001242">
    <property type="entry name" value="Condensation_dom"/>
</dbReference>
<feature type="compositionally biased region" description="Basic and acidic residues" evidence="8">
    <location>
        <begin position="2223"/>
        <end position="2233"/>
    </location>
</feature>
<dbReference type="SUPFAM" id="SSF47336">
    <property type="entry name" value="ACP-like"/>
    <property type="match status" value="2"/>
</dbReference>
<dbReference type="GO" id="GO:0044550">
    <property type="term" value="P:secondary metabolite biosynthetic process"/>
    <property type="evidence" value="ECO:0007669"/>
    <property type="project" value="TreeGrafter"/>
</dbReference>
<dbReference type="InterPro" id="IPR014031">
    <property type="entry name" value="Ketoacyl_synth_C"/>
</dbReference>
<dbReference type="InterPro" id="IPR014030">
    <property type="entry name" value="Ketoacyl_synth_N"/>
</dbReference>
<dbReference type="Pfam" id="PF00550">
    <property type="entry name" value="PP-binding"/>
    <property type="match status" value="2"/>
</dbReference>
<dbReference type="InterPro" id="IPR010071">
    <property type="entry name" value="AA_adenyl_dom"/>
</dbReference>
<evidence type="ECO:0000256" key="8">
    <source>
        <dbReference type="SAM" id="MobiDB-lite"/>
    </source>
</evidence>
<dbReference type="InterPro" id="IPR036736">
    <property type="entry name" value="ACP-like_sf"/>
</dbReference>
<dbReference type="PROSITE" id="PS00455">
    <property type="entry name" value="AMP_BINDING"/>
    <property type="match status" value="1"/>
</dbReference>
<dbReference type="Gene3D" id="3.30.70.3290">
    <property type="match status" value="1"/>
</dbReference>
<dbReference type="Gene3D" id="3.30.559.30">
    <property type="entry name" value="Nonribosomal peptide synthetase, condensation domain"/>
    <property type="match status" value="1"/>
</dbReference>
<dbReference type="Gene3D" id="1.10.1200.10">
    <property type="entry name" value="ACP-like"/>
    <property type="match status" value="2"/>
</dbReference>
<keyword evidence="5" id="KW-0808">Transferase</keyword>
<dbReference type="Pfam" id="PF00109">
    <property type="entry name" value="ketoacyl-synt"/>
    <property type="match status" value="1"/>
</dbReference>
<sequence length="2257" mass="244969">MSASTNIHLRLLSRIAAYRGVSQDTLDLQAPLHREGIGLPQLRHIVSDVLRGTPNPEARAALSHCETLADVATLLAARGADLVLPPADDPIAIVGMACRFPAGPNPDAFWDLLVSGRDARASIPANRWDIDAFYDPDPETPGALHTRYGYFLDQIDGFDPAFFRIAPIDAMDMDPQQRLMLELSWEALEDAGAALATLRGSRTSVHFSVIWNDYATLHNRVGFERISPYSATGSHHAIVANRVSYALGLAGPSLAIDTSCSGGLVAIHLACAGLRAGEATLALAGGVNLNLSPDSHLMMAKFGGLSPDGRCKTFSARADGYGRGEGGGVVALKRLSAALADGDRIYAVIQGSAVNNDGYSEGMAAPSVPSQQTLLIEDACLDAGLDPAEIAYVEAHGTGTPLGDRVETNALGAILGQAEGRKSPLRIGSVKTNIGHLEAAAGVAGLIKAALSLHHQRLPASLNAEPANPEIDFAGLGLQVQTEAETWPRSEQPRIAGVNSFGFGGTNCHVILSEAPETQGRIHETEIGDPAPLLLSAHTEAGLRIRARMLRAWLMENPEVSLRDVIWTSATRRWHHEHRLAVVPDPATQLAFDPAESREQWLLALDAAARGIHNDSLIMGHERRTRLAFLFSGHGASWLGMGRDLFATDTGFRRGFEEATAAVASVSDLDLRAELLADEGVARFDETSVIQPLLFAMQVALVEMWRRQGITPDVIIGHSMGEIAAACAAGALSVEEGARIVCLRSALATAHGQGKGGMLVVDLGPEALEALLSPLAGAVEPAAFNDPGTTVLSGDLEPLLSLKARLDADEIFCRFVHVNFASHCHHVDVLREPLKTDLAELSPKPIPRARCEMISTVTLDAIEGPELNADYWVDNMRRPVQLTGAVQKAMESGVGRFIEISPHALLSVSLEQTAASLGEEPLILPAMLREQAGLAVMRRTLAALHVDGQPMDWARHFAHPGQVLSLPNYPWQRQRFWPADLELAARGDIAGSASRSSLAVPAACAEERVETSEEMSSASTQFPAEFITAQVAKLLMIAPREIPPKRSLRDLGMDSLMAQRLRNAIERRYDATLNVVRIMRSGTVDSLAEQVNAISAGSASAPVPTSIEAQSRSGIPSQSTRPKPTRSEATRPEPARTQPMDYPASHGQRALWFVHRLAPESAAYNIVFAGIFAGIARESLDSTAMEYALARLAHRQSSLRVTFHAHEDGLIQRISPYIHLPFEMIDGGAWDDARLDAEISAAAHRPFDLERGPLFRVLLVRNALPGDVLLFVVHHIVADGASLDVLVEELQEYYAAEQTGRPCALDDEPVFEYPAFVEDEQRLLAEHRGQVMSHYWREALAGPLARLAIPRAARPGDPVDRAPVPPRPPVQTFIGEEVIAKFAPAVSSRVKTFAEERGLTLYTVYLAAFSALLHRYTGEQDIPVGSYTSLRDHADLERAVGYYLNMVVLRADFSDRPSFATLVERMRDRVYDALEHSALPFSFVVEECNPERDPSRSPLTDVVFNWLSPSEFSVLNSFFLGAEDGEAAMAPGVLGLRPYPLRRNFARFDLEIAMGETHGETAIYLQYNTAIFDRTTVTALAHHFEQLLVAMLDAPAREIRLLSLLAPEEEQTILRHWNDTASDYERHLCLHDRIAAQIQRTPDRVAVRALDRTLTYRELGERTDRIATALGRLDAGPGTLVGVCTDRSSHLLCALVGILKAGAAYVPLDPDYPKNRLALMMEDSGLGIVLTTDSVAGALPEHGTTVINLDDESTWPEGIDDTPSLAKATAADPAYVIYTSGSTGRPKGVVITHGNVGALFHWADRAFKPEELAGALASTSMCFDISAFEFFYPLTMGGTVLMADNTLVMADLPWADAITLLNTVPSVMGAVLDLPRFPPSIRTVTLVGEPLRWDLAQRIHAHPGVSRVVNLYGPTEDTVFSTQGDTSPDDPFEPTIGRPMFNTRCYVLDDALQPAPVLHVGELYLAGEGVARGYHGRPELTAERFLPEPFVDESIHVGDTRMYKTGDLARYLPDGQLECLGRVDTQVKVHGYRIELGEIEATITQVEGVRQAVVVVREAHGDRRLMGYYAPNSPGDDSVIEARIRAELGHLLPAYMVPSALVAVASFPMTPNGKVDRNRLPRPILDEHATHDMGAEKQGAEMLTPTQRKVARVWSEVLDVTLDEIDTGDEFYKLGGHSLLLTSVAPKLEALFGKKVAVADLFRFRTLESLAGWLEAEAASADEPAKATAEARSRAQRSRKALLARRRASAGTGAKSE</sequence>
<dbReference type="InterPro" id="IPR020845">
    <property type="entry name" value="AMP-binding_CS"/>
</dbReference>
<dbReference type="SMART" id="SM01294">
    <property type="entry name" value="PKS_PP_betabranch"/>
    <property type="match status" value="1"/>
</dbReference>
<feature type="domain" description="Ketosynthase family 3 (KS3)" evidence="10">
    <location>
        <begin position="88"/>
        <end position="514"/>
    </location>
</feature>
<dbReference type="Pfam" id="PF13193">
    <property type="entry name" value="AMP-binding_C"/>
    <property type="match status" value="1"/>
</dbReference>
<dbReference type="InterPro" id="IPR001227">
    <property type="entry name" value="Ac_transferase_dom_sf"/>
</dbReference>
<evidence type="ECO:0000313" key="11">
    <source>
        <dbReference type="EMBL" id="VFK07837.1"/>
    </source>
</evidence>
<dbReference type="InterPro" id="IPR016036">
    <property type="entry name" value="Malonyl_transacylase_ACP-bd"/>
</dbReference>
<evidence type="ECO:0000256" key="4">
    <source>
        <dbReference type="ARBA" id="ARBA00022553"/>
    </source>
</evidence>
<evidence type="ECO:0000256" key="3">
    <source>
        <dbReference type="ARBA" id="ARBA00022490"/>
    </source>
</evidence>
<dbReference type="InterPro" id="IPR014043">
    <property type="entry name" value="Acyl_transferase_dom"/>
</dbReference>
<dbReference type="SUPFAM" id="SSF56801">
    <property type="entry name" value="Acetyl-CoA synthetase-like"/>
    <property type="match status" value="1"/>
</dbReference>
<dbReference type="InterPro" id="IPR009081">
    <property type="entry name" value="PP-bd_ACP"/>
</dbReference>
<keyword evidence="3" id="KW-0963">Cytoplasm</keyword>
<evidence type="ECO:0000256" key="7">
    <source>
        <dbReference type="ARBA" id="ARBA00054155"/>
    </source>
</evidence>
<dbReference type="CDD" id="cd00833">
    <property type="entry name" value="PKS"/>
    <property type="match status" value="1"/>
</dbReference>
<dbReference type="EMBL" id="CAADFK010000003">
    <property type="protein sequence ID" value="VFK07837.1"/>
    <property type="molecule type" value="Genomic_DNA"/>
</dbReference>
<dbReference type="PANTHER" id="PTHR43775">
    <property type="entry name" value="FATTY ACID SYNTHASE"/>
    <property type="match status" value="1"/>
</dbReference>
<dbReference type="Gene3D" id="3.30.300.30">
    <property type="match status" value="1"/>
</dbReference>
<dbReference type="Gene3D" id="3.40.50.980">
    <property type="match status" value="2"/>
</dbReference>
<feature type="domain" description="Carrier" evidence="9">
    <location>
        <begin position="1018"/>
        <end position="1095"/>
    </location>
</feature>
<dbReference type="InterPro" id="IPR045851">
    <property type="entry name" value="AMP-bd_C_sf"/>
</dbReference>
<dbReference type="FunFam" id="3.40.47.10:FF:000019">
    <property type="entry name" value="Polyketide synthase type I"/>
    <property type="match status" value="1"/>
</dbReference>
<comment type="similarity">
    <text evidence="6">In the C-terminal section; belongs to the NRP synthetase family.</text>
</comment>
<feature type="compositionally biased region" description="Basic and acidic residues" evidence="8">
    <location>
        <begin position="1125"/>
        <end position="1134"/>
    </location>
</feature>
<evidence type="ECO:0000259" key="10">
    <source>
        <dbReference type="PROSITE" id="PS52004"/>
    </source>
</evidence>
<feature type="compositionally biased region" description="Polar residues" evidence="8">
    <location>
        <begin position="1107"/>
        <end position="1122"/>
    </location>
</feature>
<dbReference type="GO" id="GO:0006633">
    <property type="term" value="P:fatty acid biosynthetic process"/>
    <property type="evidence" value="ECO:0007669"/>
    <property type="project" value="TreeGrafter"/>
</dbReference>
<name>A0A450VST2_9GAMM</name>
<dbReference type="Gene3D" id="2.30.38.10">
    <property type="entry name" value="Luciferase, Domain 3"/>
    <property type="match status" value="1"/>
</dbReference>
<dbReference type="SMART" id="SM00827">
    <property type="entry name" value="PKS_AT"/>
    <property type="match status" value="1"/>
</dbReference>
<dbReference type="FunFam" id="3.30.300.30:FF:000010">
    <property type="entry name" value="Enterobactin synthetase component F"/>
    <property type="match status" value="1"/>
</dbReference>
<gene>
    <name evidence="11" type="ORF">BECKLPF1236B_GA0070989_10039</name>
</gene>
<dbReference type="InterPro" id="IPR032821">
    <property type="entry name" value="PKS_assoc"/>
</dbReference>
<comment type="subcellular location">
    <subcellularLocation>
        <location evidence="1">Cytoplasm</location>
    </subcellularLocation>
</comment>
<dbReference type="SMART" id="SM00825">
    <property type="entry name" value="PKS_KS"/>
    <property type="match status" value="1"/>
</dbReference>
<dbReference type="InterPro" id="IPR025110">
    <property type="entry name" value="AMP-bd_C"/>
</dbReference>
<dbReference type="Gene3D" id="3.40.366.10">
    <property type="entry name" value="Malonyl-Coenzyme A Acyl Carrier Protein, domain 2"/>
    <property type="match status" value="1"/>
</dbReference>
<dbReference type="Gene3D" id="3.40.47.10">
    <property type="match status" value="1"/>
</dbReference>
<dbReference type="SUPFAM" id="SSF53901">
    <property type="entry name" value="Thiolase-like"/>
    <property type="match status" value="1"/>
</dbReference>
<dbReference type="InterPro" id="IPR016039">
    <property type="entry name" value="Thiolase-like"/>
</dbReference>
<dbReference type="Pfam" id="PF16197">
    <property type="entry name" value="KAsynt_C_assoc"/>
    <property type="match status" value="1"/>
</dbReference>
<dbReference type="InterPro" id="IPR020841">
    <property type="entry name" value="PKS_Beta-ketoAc_synthase_dom"/>
</dbReference>
<dbReference type="PROSITE" id="PS50075">
    <property type="entry name" value="CARRIER"/>
    <property type="match status" value="2"/>
</dbReference>
<dbReference type="PROSITE" id="PS52004">
    <property type="entry name" value="KS3_2"/>
    <property type="match status" value="1"/>
</dbReference>
<dbReference type="Pfam" id="PF00668">
    <property type="entry name" value="Condensation"/>
    <property type="match status" value="1"/>
</dbReference>
<proteinExistence type="inferred from homology"/>
<evidence type="ECO:0000259" key="9">
    <source>
        <dbReference type="PROSITE" id="PS50075"/>
    </source>
</evidence>
<comment type="function">
    <text evidence="7">Involved in production of the polyketide antibiotic thailandamide.</text>
</comment>
<dbReference type="GO" id="GO:0004312">
    <property type="term" value="F:fatty acid synthase activity"/>
    <property type="evidence" value="ECO:0007669"/>
    <property type="project" value="TreeGrafter"/>
</dbReference>
<dbReference type="PANTHER" id="PTHR43775:SF37">
    <property type="entry name" value="SI:DKEY-61P9.11"/>
    <property type="match status" value="1"/>
</dbReference>
<dbReference type="SMART" id="SM00823">
    <property type="entry name" value="PKS_PP"/>
    <property type="match status" value="2"/>
</dbReference>
<feature type="region of interest" description="Disordered" evidence="8">
    <location>
        <begin position="2217"/>
        <end position="2238"/>
    </location>
</feature>
<dbReference type="InterPro" id="IPR000873">
    <property type="entry name" value="AMP-dep_synth/lig_dom"/>
</dbReference>